<accession>A0ABT1SBR7</accession>
<organism evidence="5 6">
    <name type="scientific">Tissierella carlieri</name>
    <dbReference type="NCBI Taxonomy" id="689904"/>
    <lineage>
        <taxon>Bacteria</taxon>
        <taxon>Bacillati</taxon>
        <taxon>Bacillota</taxon>
        <taxon>Tissierellia</taxon>
        <taxon>Tissierellales</taxon>
        <taxon>Tissierellaceae</taxon>
        <taxon>Tissierella</taxon>
    </lineage>
</organism>
<protein>
    <submittedName>
        <fullName evidence="5">ABC transporter substrate-binding subunit SaoX</fullName>
    </submittedName>
</protein>
<dbReference type="PROSITE" id="PS51257">
    <property type="entry name" value="PROKAR_LIPOPROTEIN"/>
    <property type="match status" value="1"/>
</dbReference>
<evidence type="ECO:0000313" key="6">
    <source>
        <dbReference type="Proteomes" id="UP001524478"/>
    </source>
</evidence>
<name>A0ABT1SBR7_9FIRM</name>
<evidence type="ECO:0000256" key="2">
    <source>
        <dbReference type="ARBA" id="ARBA00010742"/>
    </source>
</evidence>
<evidence type="ECO:0000313" key="5">
    <source>
        <dbReference type="EMBL" id="MCQ4923911.1"/>
    </source>
</evidence>
<dbReference type="PANTHER" id="PTHR30024">
    <property type="entry name" value="ALIPHATIC SULFONATES-BINDING PROTEIN-RELATED"/>
    <property type="match status" value="1"/>
</dbReference>
<reference evidence="5 6" key="1">
    <citation type="submission" date="2022-06" db="EMBL/GenBank/DDBJ databases">
        <title>Isolation of gut microbiota from human fecal samples.</title>
        <authorList>
            <person name="Pamer E.G."/>
            <person name="Barat B."/>
            <person name="Waligurski E."/>
            <person name="Medina S."/>
            <person name="Paddock L."/>
            <person name="Mostad J."/>
        </authorList>
    </citation>
    <scope>NUCLEOTIDE SEQUENCE [LARGE SCALE GENOMIC DNA]</scope>
    <source>
        <strain evidence="5 6">DFI.7.95</strain>
    </source>
</reference>
<dbReference type="NCBIfam" id="NF040735">
    <property type="entry name" value="SBP_SaoX"/>
    <property type="match status" value="1"/>
</dbReference>
<dbReference type="Pfam" id="PF13379">
    <property type="entry name" value="NMT1_2"/>
    <property type="match status" value="1"/>
</dbReference>
<dbReference type="PANTHER" id="PTHR30024:SF47">
    <property type="entry name" value="TAURINE-BINDING PERIPLASMIC PROTEIN"/>
    <property type="match status" value="1"/>
</dbReference>
<feature type="signal peptide" evidence="4">
    <location>
        <begin position="1"/>
        <end position="20"/>
    </location>
</feature>
<gene>
    <name evidence="5" type="primary">saoX</name>
    <name evidence="5" type="ORF">NE686_12495</name>
</gene>
<evidence type="ECO:0000256" key="4">
    <source>
        <dbReference type="SAM" id="SignalP"/>
    </source>
</evidence>
<keyword evidence="6" id="KW-1185">Reference proteome</keyword>
<dbReference type="EMBL" id="JANGAC010000009">
    <property type="protein sequence ID" value="MCQ4923911.1"/>
    <property type="molecule type" value="Genomic_DNA"/>
</dbReference>
<comment type="similarity">
    <text evidence="2">Belongs to the bacterial solute-binding protein SsuA/TauA family.</text>
</comment>
<feature type="chain" id="PRO_5045091778" evidence="4">
    <location>
        <begin position="21"/>
        <end position="395"/>
    </location>
</feature>
<evidence type="ECO:0000256" key="3">
    <source>
        <dbReference type="ARBA" id="ARBA00022729"/>
    </source>
</evidence>
<keyword evidence="3 4" id="KW-0732">Signal</keyword>
<comment type="caution">
    <text evidence="5">The sequence shown here is derived from an EMBL/GenBank/DDBJ whole genome shotgun (WGS) entry which is preliminary data.</text>
</comment>
<comment type="subcellular location">
    <subcellularLocation>
        <location evidence="1">Periplasm</location>
    </subcellularLocation>
</comment>
<sequence length="395" mass="44088">MTKRIIAMVLVLAMGITFLAGCTDSSKETVIQEVDYDPVAEVAKYKLGELTEADKNFVVQMGYRDCDHMVPSIIGEKAGIYKALGLNVVVTKTGKIMEAMSSGEMHVGYQGIEGAIKSVNQGAPLFMAAANHIGGSRYLVVSNDIKEPKDLIGKTLAIGSGAEVKPEWRKWSEELDIPMELKNYEVVDMGDKDKLFALKAGQLDGFSCCDPYASQAEFEGIGKIMATGWGAHISDDLETGWGMCCIYCMNNDFLEEHPELAKRLVLAHALAIKYLYEHPYNAGMMFAEGFGVQPEVGLKTVYMKTVAEGRTITWQFSQENLDNYIQYYYDFDIPEEEIPNIDDIEKFMSTNLLETCGIEDFNTFIEEKINKEFPIGLSYEEWITKAKTIDGITEQ</sequence>
<dbReference type="Proteomes" id="UP001524478">
    <property type="component" value="Unassembled WGS sequence"/>
</dbReference>
<proteinExistence type="inferred from homology"/>
<evidence type="ECO:0000256" key="1">
    <source>
        <dbReference type="ARBA" id="ARBA00004418"/>
    </source>
</evidence>